<gene>
    <name evidence="2" type="ORF">ATL17_1049</name>
</gene>
<keyword evidence="2" id="KW-0378">Hydrolase</keyword>
<dbReference type="Proteomes" id="UP000295391">
    <property type="component" value="Unassembled WGS sequence"/>
</dbReference>
<dbReference type="GO" id="GO:0004177">
    <property type="term" value="F:aminopeptidase activity"/>
    <property type="evidence" value="ECO:0007669"/>
    <property type="project" value="UniProtKB-KW"/>
</dbReference>
<keyword evidence="2" id="KW-0645">Protease</keyword>
<accession>A0A4R6VSL8</accession>
<dbReference type="Pfam" id="PF03576">
    <property type="entry name" value="Peptidase_S58"/>
    <property type="match status" value="1"/>
</dbReference>
<dbReference type="SUPFAM" id="SSF56266">
    <property type="entry name" value="DmpA/ArgJ-like"/>
    <property type="match status" value="1"/>
</dbReference>
<comment type="caution">
    <text evidence="2">The sequence shown here is derived from an EMBL/GenBank/DDBJ whole genome shotgun (WGS) entry which is preliminary data.</text>
</comment>
<dbReference type="AlphaFoldDB" id="A0A4R6VSL8"/>
<protein>
    <submittedName>
        <fullName evidence="2">D-aminopeptidase</fullName>
    </submittedName>
</protein>
<evidence type="ECO:0000313" key="2">
    <source>
        <dbReference type="EMBL" id="TDQ67042.1"/>
    </source>
</evidence>
<evidence type="ECO:0000256" key="1">
    <source>
        <dbReference type="ARBA" id="ARBA00007068"/>
    </source>
</evidence>
<dbReference type="InterPro" id="IPR016117">
    <property type="entry name" value="ArgJ-like_dom_sf"/>
</dbReference>
<proteinExistence type="inferred from homology"/>
<comment type="similarity">
    <text evidence="1">Belongs to the peptidase S58 family.</text>
</comment>
<dbReference type="RefSeq" id="WP_133571687.1">
    <property type="nucleotide sequence ID" value="NZ_SNYR01000001.1"/>
</dbReference>
<keyword evidence="3" id="KW-1185">Reference proteome</keyword>
<organism evidence="2 3">
    <name type="scientific">Maritalea mobilis</name>
    <dbReference type="NCBI Taxonomy" id="483324"/>
    <lineage>
        <taxon>Bacteria</taxon>
        <taxon>Pseudomonadati</taxon>
        <taxon>Pseudomonadota</taxon>
        <taxon>Alphaproteobacteria</taxon>
        <taxon>Hyphomicrobiales</taxon>
        <taxon>Devosiaceae</taxon>
        <taxon>Maritalea</taxon>
    </lineage>
</organism>
<evidence type="ECO:0000313" key="3">
    <source>
        <dbReference type="Proteomes" id="UP000295391"/>
    </source>
</evidence>
<reference evidence="2 3" key="1">
    <citation type="submission" date="2019-03" db="EMBL/GenBank/DDBJ databases">
        <title>Genomic Encyclopedia of Type Strains, Phase III (KMG-III): the genomes of soil and plant-associated and newly described type strains.</title>
        <authorList>
            <person name="Whitman W."/>
        </authorList>
    </citation>
    <scope>NUCLEOTIDE SEQUENCE [LARGE SCALE GENOMIC DNA]</scope>
    <source>
        <strain evidence="2 3">CGMCC 1.7002</strain>
    </source>
</reference>
<dbReference type="OrthoDB" id="9770388at2"/>
<name>A0A4R6VSL8_9HYPH</name>
<dbReference type="PANTHER" id="PTHR36512">
    <property type="entry name" value="D-AMINOPEPTIDASE"/>
    <property type="match status" value="1"/>
</dbReference>
<sequence length="340" mass="36128">MYGPFEQHGQDYWQLPTGPKNTICDVAGVKVGNAQNMRGTARTGVTALLPMEDNIYAHKLPAGCAVINGFGKSAGLVQVAELGEIETPILFTNTFGVGTGAQALIKHAIAHNPQIGRQGPTVNPVVFECNDGRVNDIQGVGIDEALVETAMGQADTDFAQGTVGAGTGMCTFGFAGGIGSASRLVDLDGQNFTLGAFVLSNFGQRSSLRVFGQSPAHYRGEDSADKGSIIILMATDLPMDSLQLTRLSRRAGAALGRLGSHFGHQSGDIALAFSTQNPRSLECDALVTQQRVADRYMDKIFMAGVEATENAILNALWHGEPHKGYDGSVLPRWRDMFEKG</sequence>
<dbReference type="Gene3D" id="3.60.70.12">
    <property type="entry name" value="L-amino peptidase D-ALA esterase/amidase"/>
    <property type="match status" value="1"/>
</dbReference>
<keyword evidence="2" id="KW-0031">Aminopeptidase</keyword>
<dbReference type="PANTHER" id="PTHR36512:SF3">
    <property type="entry name" value="BLR5678 PROTEIN"/>
    <property type="match status" value="1"/>
</dbReference>
<dbReference type="EMBL" id="SNYR01000001">
    <property type="protein sequence ID" value="TDQ67042.1"/>
    <property type="molecule type" value="Genomic_DNA"/>
</dbReference>
<dbReference type="InterPro" id="IPR005321">
    <property type="entry name" value="Peptidase_S58_DmpA"/>
</dbReference>